<evidence type="ECO:0000313" key="8">
    <source>
        <dbReference type="EMBL" id="KAK7693589.1"/>
    </source>
</evidence>
<keyword evidence="4" id="KW-0498">Mitosis</keyword>
<dbReference type="InterPro" id="IPR026000">
    <property type="entry name" value="Apc5_dom"/>
</dbReference>
<evidence type="ECO:0000256" key="6">
    <source>
        <dbReference type="ARBA" id="ARBA00023306"/>
    </source>
</evidence>
<dbReference type="AlphaFoldDB" id="A0AAW0GRB2"/>
<dbReference type="GO" id="GO:0070979">
    <property type="term" value="P:protein K11-linked ubiquitination"/>
    <property type="evidence" value="ECO:0007669"/>
    <property type="project" value="TreeGrafter"/>
</dbReference>
<comment type="similarity">
    <text evidence="1">Belongs to the APC5 family.</text>
</comment>
<dbReference type="Pfam" id="PF12862">
    <property type="entry name" value="ANAPC5"/>
    <property type="match status" value="1"/>
</dbReference>
<evidence type="ECO:0000256" key="5">
    <source>
        <dbReference type="ARBA" id="ARBA00022786"/>
    </source>
</evidence>
<dbReference type="PANTHER" id="PTHR12830">
    <property type="entry name" value="ANAPHASE-PROMOTING COMPLEX SUBUNIT 5"/>
    <property type="match status" value="1"/>
</dbReference>
<evidence type="ECO:0000256" key="2">
    <source>
        <dbReference type="ARBA" id="ARBA00016066"/>
    </source>
</evidence>
<evidence type="ECO:0000259" key="7">
    <source>
        <dbReference type="Pfam" id="PF12862"/>
    </source>
</evidence>
<evidence type="ECO:0000313" key="9">
    <source>
        <dbReference type="Proteomes" id="UP001385951"/>
    </source>
</evidence>
<evidence type="ECO:0000256" key="3">
    <source>
        <dbReference type="ARBA" id="ARBA00022618"/>
    </source>
</evidence>
<gene>
    <name evidence="8" type="ORF">QCA50_003158</name>
</gene>
<dbReference type="PANTHER" id="PTHR12830:SF9">
    <property type="entry name" value="ANAPHASE-PROMOTING COMPLEX SUBUNIT 5"/>
    <property type="match status" value="1"/>
</dbReference>
<feature type="domain" description="Anaphase-promoting complex subunit 5" evidence="7">
    <location>
        <begin position="214"/>
        <end position="297"/>
    </location>
</feature>
<keyword evidence="3" id="KW-0132">Cell division</keyword>
<evidence type="ECO:0000256" key="1">
    <source>
        <dbReference type="ARBA" id="ARBA00007450"/>
    </source>
</evidence>
<dbReference type="GO" id="GO:0005680">
    <property type="term" value="C:anaphase-promoting complex"/>
    <property type="evidence" value="ECO:0007669"/>
    <property type="project" value="InterPro"/>
</dbReference>
<sequence length="684" mass="78535">MNQQRPAPTNGRAVQAMPPPLPPTNFVLLPHHLQLLRLISLVLNDYDDRDVPHSFIIYIYRLLLVEIMNVRQPATFQQLVAALEEGAVTSSMEAEDLIMAFKTTHTDITSPNRLRVFFQDVTMLVVVNDEDDDNTPLARRSLFGYFCRRCFLSYLKLSHEALNLLFRDYHDWIAGTLDEKTLYIKKDLLDMTYNLHQTRPDKKGFAQPDEYALFEKELATGDTKSASDRLRGFFEQYFHEGTDSGLRHIAILNLARMHYLNHEYPICRKLLKEAISVARNCGDMLSVQQCSALLHRLPVESGQKPPINEIQFFLHPLELLSDVKKLLQVGNNQPLSASFEKIAQAVSLFDTWHDFHRGFVTDSEQWAQHAVQSSVWSSAGCAKLADIEESVVLAFTDPGSNDNNRLTVTVNKAYRHARQGKYKEAIAMLLRPDVFTGLTLNDYNTWASEIWHILVLRASRRGQERMFHDFLKPKQPGNVFSQKEYWFDAQGSIGSTIRDPLYEVLSMRQCDQAHRLIEPLLKALWHTEFLQRYGTYRVALVMLADIGLEYGMTKWSRRIIDEIMPQVINGDDLELRACTSVTLARCIIASEDPTSEPLREALNHLRRAERDYRAIEALRPLQDVHFLISVVCHNLENESERDMAARECHAIQKQREELDGVVMEQWIADVWDIVTKVGAGLAAR</sequence>
<dbReference type="InterPro" id="IPR037679">
    <property type="entry name" value="Apc5"/>
</dbReference>
<dbReference type="GO" id="GO:0031145">
    <property type="term" value="P:anaphase-promoting complex-dependent catabolic process"/>
    <property type="evidence" value="ECO:0007669"/>
    <property type="project" value="TreeGrafter"/>
</dbReference>
<name>A0AAW0GRB2_9APHY</name>
<keyword evidence="9" id="KW-1185">Reference proteome</keyword>
<dbReference type="Proteomes" id="UP001385951">
    <property type="component" value="Unassembled WGS sequence"/>
</dbReference>
<accession>A0AAW0GRB2</accession>
<organism evidence="8 9">
    <name type="scientific">Cerrena zonata</name>
    <dbReference type="NCBI Taxonomy" id="2478898"/>
    <lineage>
        <taxon>Eukaryota</taxon>
        <taxon>Fungi</taxon>
        <taxon>Dikarya</taxon>
        <taxon>Basidiomycota</taxon>
        <taxon>Agaricomycotina</taxon>
        <taxon>Agaricomycetes</taxon>
        <taxon>Polyporales</taxon>
        <taxon>Cerrenaceae</taxon>
        <taxon>Cerrena</taxon>
    </lineage>
</organism>
<protein>
    <recommendedName>
        <fullName evidence="2">Anaphase-promoting complex subunit 5</fullName>
    </recommendedName>
</protein>
<comment type="caution">
    <text evidence="8">The sequence shown here is derived from an EMBL/GenBank/DDBJ whole genome shotgun (WGS) entry which is preliminary data.</text>
</comment>
<proteinExistence type="inferred from homology"/>
<keyword evidence="6" id="KW-0131">Cell cycle</keyword>
<evidence type="ECO:0000256" key="4">
    <source>
        <dbReference type="ARBA" id="ARBA00022776"/>
    </source>
</evidence>
<dbReference type="GO" id="GO:0051301">
    <property type="term" value="P:cell division"/>
    <property type="evidence" value="ECO:0007669"/>
    <property type="project" value="UniProtKB-KW"/>
</dbReference>
<keyword evidence="5" id="KW-0833">Ubl conjugation pathway</keyword>
<reference evidence="8 9" key="1">
    <citation type="submission" date="2022-09" db="EMBL/GenBank/DDBJ databases">
        <authorList>
            <person name="Palmer J.M."/>
        </authorList>
    </citation>
    <scope>NUCLEOTIDE SEQUENCE [LARGE SCALE GENOMIC DNA]</scope>
    <source>
        <strain evidence="8 9">DSM 7382</strain>
    </source>
</reference>
<dbReference type="EMBL" id="JASBNA010000003">
    <property type="protein sequence ID" value="KAK7693589.1"/>
    <property type="molecule type" value="Genomic_DNA"/>
</dbReference>
<dbReference type="GO" id="GO:0045842">
    <property type="term" value="P:positive regulation of mitotic metaphase/anaphase transition"/>
    <property type="evidence" value="ECO:0007669"/>
    <property type="project" value="TreeGrafter"/>
</dbReference>